<feature type="compositionally biased region" description="Basic and acidic residues" evidence="1">
    <location>
        <begin position="29"/>
        <end position="45"/>
    </location>
</feature>
<dbReference type="Proteomes" id="UP000035034">
    <property type="component" value="Unassembled WGS sequence"/>
</dbReference>
<evidence type="ECO:0000256" key="1">
    <source>
        <dbReference type="SAM" id="MobiDB-lite"/>
    </source>
</evidence>
<accession>H0R2E7</accession>
<gene>
    <name evidence="2" type="ORF">GOEFS_077_00400</name>
</gene>
<feature type="region of interest" description="Disordered" evidence="1">
    <location>
        <begin position="1"/>
        <end position="82"/>
    </location>
</feature>
<protein>
    <submittedName>
        <fullName evidence="2">Uncharacterized protein</fullName>
    </submittedName>
</protein>
<proteinExistence type="predicted"/>
<dbReference type="OrthoDB" id="3817514at2"/>
<reference evidence="2 3" key="1">
    <citation type="submission" date="2011-12" db="EMBL/GenBank/DDBJ databases">
        <title>Whole genome shotgun sequence of Gordonia effusa NBRC 100432.</title>
        <authorList>
            <person name="Yoshida I."/>
            <person name="Takarada H."/>
            <person name="Hosoyama A."/>
            <person name="Tsuchikane K."/>
            <person name="Katsumata H."/>
            <person name="Yamazaki S."/>
            <person name="Fujita N."/>
        </authorList>
    </citation>
    <scope>NUCLEOTIDE SEQUENCE [LARGE SCALE GENOMIC DNA]</scope>
    <source>
        <strain evidence="2 3">NBRC 100432</strain>
    </source>
</reference>
<feature type="compositionally biased region" description="Basic and acidic residues" evidence="1">
    <location>
        <begin position="230"/>
        <end position="241"/>
    </location>
</feature>
<feature type="region of interest" description="Disordered" evidence="1">
    <location>
        <begin position="203"/>
        <end position="241"/>
    </location>
</feature>
<dbReference type="EMBL" id="BAEH01000077">
    <property type="protein sequence ID" value="GAB19248.1"/>
    <property type="molecule type" value="Genomic_DNA"/>
</dbReference>
<dbReference type="RefSeq" id="WP_007318583.1">
    <property type="nucleotide sequence ID" value="NZ_BAEH01000077.1"/>
</dbReference>
<sequence length="241" mass="26249">MNEHIEYPRKNLDREPSGGAYPDGFPRNLRKDGLTPAAARREQTGRAKPSVEASLALHGPPNRRKNRGPQVPIHQADNSSSQSLRLRLQVRGKRIDVLNSNVVDVGPSTAPTVRGTSFLEVRANNLVVALAPLPDPGLSVGIPDSRDSAEEFRGHRIVEDDTWEVAVRIPIEVLTERGDGELSVSIYTATEQLVLDTAPDTPLSRRSRRVEEIAAGGPLRVADLPGAPTTDDRKRPDTTTS</sequence>
<comment type="caution">
    <text evidence="2">The sequence shown here is derived from an EMBL/GenBank/DDBJ whole genome shotgun (WGS) entry which is preliminary data.</text>
</comment>
<name>H0R2E7_9ACTN</name>
<feature type="compositionally biased region" description="Basic and acidic residues" evidence="1">
    <location>
        <begin position="1"/>
        <end position="16"/>
    </location>
</feature>
<evidence type="ECO:0000313" key="3">
    <source>
        <dbReference type="Proteomes" id="UP000035034"/>
    </source>
</evidence>
<organism evidence="2 3">
    <name type="scientific">Gordonia effusa NBRC 100432</name>
    <dbReference type="NCBI Taxonomy" id="1077974"/>
    <lineage>
        <taxon>Bacteria</taxon>
        <taxon>Bacillati</taxon>
        <taxon>Actinomycetota</taxon>
        <taxon>Actinomycetes</taxon>
        <taxon>Mycobacteriales</taxon>
        <taxon>Gordoniaceae</taxon>
        <taxon>Gordonia</taxon>
    </lineage>
</organism>
<keyword evidence="3" id="KW-1185">Reference proteome</keyword>
<evidence type="ECO:0000313" key="2">
    <source>
        <dbReference type="EMBL" id="GAB19248.1"/>
    </source>
</evidence>
<dbReference type="STRING" id="1077974.GOEFS_077_00400"/>
<dbReference type="AlphaFoldDB" id="H0R2E7"/>